<feature type="region of interest" description="Disordered" evidence="1">
    <location>
        <begin position="1"/>
        <end position="41"/>
    </location>
</feature>
<dbReference type="EMBL" id="CAUYUJ010020618">
    <property type="protein sequence ID" value="CAK0899529.1"/>
    <property type="molecule type" value="Genomic_DNA"/>
</dbReference>
<proteinExistence type="predicted"/>
<evidence type="ECO:0008006" key="4">
    <source>
        <dbReference type="Google" id="ProtNLM"/>
    </source>
</evidence>
<evidence type="ECO:0000313" key="2">
    <source>
        <dbReference type="EMBL" id="CAK0899529.1"/>
    </source>
</evidence>
<accession>A0ABN9XN18</accession>
<dbReference type="Proteomes" id="UP001189429">
    <property type="component" value="Unassembled WGS sequence"/>
</dbReference>
<evidence type="ECO:0000256" key="1">
    <source>
        <dbReference type="SAM" id="MobiDB-lite"/>
    </source>
</evidence>
<feature type="compositionally biased region" description="Low complexity" evidence="1">
    <location>
        <begin position="17"/>
        <end position="32"/>
    </location>
</feature>
<evidence type="ECO:0000313" key="3">
    <source>
        <dbReference type="Proteomes" id="UP001189429"/>
    </source>
</evidence>
<comment type="caution">
    <text evidence="2">The sequence shown here is derived from an EMBL/GenBank/DDBJ whole genome shotgun (WGS) entry which is preliminary data.</text>
</comment>
<name>A0ABN9XN18_9DINO</name>
<sequence>PGREGPVFLPRQGEKGSSSGTSTPRTTDSPTPKVDWATPPRAGSICWADCTDLELDQQSEDGLQSEVSLLRTHCFKQGSPPPVWSCQLDDARGCRAFVEIKVLGVWHTFSGQWCPDEETAEVDVAKRVLWYLQAPGLEDMFEPDFDHARAAAQEIPGPATTSWCKDSASEGEAQQQAKQLAERKTTMMRVQNRLQQAYARQLEAGTSVWHWSVLRDKKDKHWPPRCRAVVAVPLAGRSFSSDWTRGQKEAQIDACMRLLEFLDVEFPRVRS</sequence>
<keyword evidence="3" id="KW-1185">Reference proteome</keyword>
<gene>
    <name evidence="2" type="ORF">PCOR1329_LOCUS77016</name>
</gene>
<organism evidence="2 3">
    <name type="scientific">Prorocentrum cordatum</name>
    <dbReference type="NCBI Taxonomy" id="2364126"/>
    <lineage>
        <taxon>Eukaryota</taxon>
        <taxon>Sar</taxon>
        <taxon>Alveolata</taxon>
        <taxon>Dinophyceae</taxon>
        <taxon>Prorocentrales</taxon>
        <taxon>Prorocentraceae</taxon>
        <taxon>Prorocentrum</taxon>
    </lineage>
</organism>
<feature type="non-terminal residue" evidence="2">
    <location>
        <position position="1"/>
    </location>
</feature>
<protein>
    <recommendedName>
        <fullName evidence="4">DRBM domain-containing protein</fullName>
    </recommendedName>
</protein>
<dbReference type="SUPFAM" id="SSF54768">
    <property type="entry name" value="dsRNA-binding domain-like"/>
    <property type="match status" value="1"/>
</dbReference>
<reference evidence="2" key="1">
    <citation type="submission" date="2023-10" db="EMBL/GenBank/DDBJ databases">
        <authorList>
            <person name="Chen Y."/>
            <person name="Shah S."/>
            <person name="Dougan E. K."/>
            <person name="Thang M."/>
            <person name="Chan C."/>
        </authorList>
    </citation>
    <scope>NUCLEOTIDE SEQUENCE [LARGE SCALE GENOMIC DNA]</scope>
</reference>